<name>A0A1H1H504_9PSED</name>
<proteinExistence type="predicted"/>
<reference evidence="1 3" key="1">
    <citation type="submission" date="2016-10" db="EMBL/GenBank/DDBJ databases">
        <authorList>
            <person name="Varghese N."/>
            <person name="Submissions S."/>
        </authorList>
    </citation>
    <scope>NUCLEOTIDE SEQUENCE [LARGE SCALE GENOMIC DNA]</scope>
    <source>
        <strain evidence="1 3">BS2976</strain>
    </source>
</reference>
<organism evidence="2 4">
    <name type="scientific">Pseudomonas grimontii</name>
    <dbReference type="NCBI Taxonomy" id="129847"/>
    <lineage>
        <taxon>Bacteria</taxon>
        <taxon>Pseudomonadati</taxon>
        <taxon>Pseudomonadota</taxon>
        <taxon>Gammaproteobacteria</taxon>
        <taxon>Pseudomonadales</taxon>
        <taxon>Pseudomonadaceae</taxon>
        <taxon>Pseudomonas</taxon>
    </lineage>
</organism>
<gene>
    <name evidence="2" type="ORF">FIV39_11075</name>
    <name evidence="1" type="ORF">SAMN04490186_3983</name>
</gene>
<dbReference type="OrthoDB" id="8373799at2"/>
<evidence type="ECO:0000313" key="2">
    <source>
        <dbReference type="EMBL" id="TWR67230.1"/>
    </source>
</evidence>
<dbReference type="EMBL" id="FNKM01000002">
    <property type="protein sequence ID" value="SDR20494.1"/>
    <property type="molecule type" value="Genomic_DNA"/>
</dbReference>
<dbReference type="RefSeq" id="WP_090403932.1">
    <property type="nucleotide sequence ID" value="NZ_FNKM01000002.1"/>
</dbReference>
<evidence type="ECO:0000313" key="3">
    <source>
        <dbReference type="Proteomes" id="UP000198740"/>
    </source>
</evidence>
<reference evidence="2 4" key="2">
    <citation type="submission" date="2019-06" db="EMBL/GenBank/DDBJ databases">
        <title>Pseudomonas bimorpha sp. nov. isolated from bovine raw milk and skim milk concentrate.</title>
        <authorList>
            <person name="Hofmann K."/>
            <person name="Huptas C."/>
            <person name="Doll E."/>
            <person name="Scherer S."/>
            <person name="Wenning M."/>
        </authorList>
    </citation>
    <scope>NUCLEOTIDE SEQUENCE [LARGE SCALE GENOMIC DNA]</scope>
    <source>
        <strain evidence="2 4">DSM 17515</strain>
    </source>
</reference>
<comment type="caution">
    <text evidence="2">The sequence shown here is derived from an EMBL/GenBank/DDBJ whole genome shotgun (WGS) entry which is preliminary data.</text>
</comment>
<dbReference type="AlphaFoldDB" id="A0A1H1H504"/>
<evidence type="ECO:0000313" key="1">
    <source>
        <dbReference type="EMBL" id="SDR20494.1"/>
    </source>
</evidence>
<dbReference type="Proteomes" id="UP000317267">
    <property type="component" value="Unassembled WGS sequence"/>
</dbReference>
<dbReference type="Proteomes" id="UP000198740">
    <property type="component" value="Unassembled WGS sequence"/>
</dbReference>
<accession>A0A1H1H504</accession>
<keyword evidence="3" id="KW-1185">Reference proteome</keyword>
<dbReference type="EMBL" id="VFES01000005">
    <property type="protein sequence ID" value="TWR67230.1"/>
    <property type="molecule type" value="Genomic_DNA"/>
</dbReference>
<protein>
    <submittedName>
        <fullName evidence="2">Uncharacterized protein</fullName>
    </submittedName>
</protein>
<sequence>MRIKLSPDANIAPNLSIVKAGETLIVNGDSFDFSPMGNGDTLPVSAITSTWFRADVEKLEDGELVITVALPNGPNASHAQRFPEDLVNVPDGPVVLPLPLPAPLEVSE</sequence>
<evidence type="ECO:0000313" key="4">
    <source>
        <dbReference type="Proteomes" id="UP000317267"/>
    </source>
</evidence>